<organism evidence="3 4">
    <name type="scientific">Raoultibacter massiliensis</name>
    <dbReference type="NCBI Taxonomy" id="1852371"/>
    <lineage>
        <taxon>Bacteria</taxon>
        <taxon>Bacillati</taxon>
        <taxon>Actinomycetota</taxon>
        <taxon>Coriobacteriia</taxon>
        <taxon>Eggerthellales</taxon>
        <taxon>Eggerthellaceae</taxon>
        <taxon>Raoultibacter</taxon>
    </lineage>
</organism>
<dbReference type="NCBIfam" id="NF033631">
    <property type="entry name" value="SLATT_5"/>
    <property type="match status" value="1"/>
</dbReference>
<keyword evidence="1" id="KW-0472">Membrane</keyword>
<evidence type="ECO:0000313" key="4">
    <source>
        <dbReference type="Proteomes" id="UP001487305"/>
    </source>
</evidence>
<protein>
    <submittedName>
        <fullName evidence="3">SLATT domain-containing protein</fullName>
    </submittedName>
</protein>
<dbReference type="Proteomes" id="UP001487305">
    <property type="component" value="Unassembled WGS sequence"/>
</dbReference>
<comment type="caution">
    <text evidence="3">The sequence shown here is derived from an EMBL/GenBank/DDBJ whole genome shotgun (WGS) entry which is preliminary data.</text>
</comment>
<accession>A0ABV1JAR2</accession>
<keyword evidence="1" id="KW-0812">Transmembrane</keyword>
<name>A0ABV1JAR2_9ACTN</name>
<dbReference type="RefSeq" id="WP_102373690.1">
    <property type="nucleotide sequence ID" value="NZ_JBBNOP010000002.1"/>
</dbReference>
<dbReference type="Pfam" id="PF18160">
    <property type="entry name" value="SLATT_5"/>
    <property type="match status" value="1"/>
</dbReference>
<proteinExistence type="predicted"/>
<gene>
    <name evidence="3" type="ORF">AAA083_04060</name>
</gene>
<feature type="transmembrane region" description="Helical" evidence="1">
    <location>
        <begin position="41"/>
        <end position="57"/>
    </location>
</feature>
<keyword evidence="1" id="KW-1133">Transmembrane helix</keyword>
<sequence>MKQAIPKREYLPEIISKSRLSHIEAERRLVRYDQLVKRANIYYACWMVLFSLLSFCFPEFQLVSFLAIALAVMLTIVTVFASLQDYGSRAFEMRSSYLEMQKLWLELDSVPEDEDIDKRADRIGEAYISVLMRTENHTTTDFVTSCFKQVEIESDLPKDELGDGRKPLERFRSRWLEVFVYGCPIMLIALTSIIYTAVEHACL</sequence>
<feature type="domain" description="SMODS and SLOG-associating 2TM effector" evidence="2">
    <location>
        <begin position="17"/>
        <end position="194"/>
    </location>
</feature>
<dbReference type="InterPro" id="IPR041115">
    <property type="entry name" value="SLATT_5"/>
</dbReference>
<evidence type="ECO:0000313" key="3">
    <source>
        <dbReference type="EMBL" id="MEQ3362149.1"/>
    </source>
</evidence>
<reference evidence="3 4" key="1">
    <citation type="submission" date="2024-04" db="EMBL/GenBank/DDBJ databases">
        <title>Human intestinal bacterial collection.</title>
        <authorList>
            <person name="Pauvert C."/>
            <person name="Hitch T.C.A."/>
            <person name="Clavel T."/>
        </authorList>
    </citation>
    <scope>NUCLEOTIDE SEQUENCE [LARGE SCALE GENOMIC DNA]</scope>
    <source>
        <strain evidence="3 4">CLA-KB-H42</strain>
    </source>
</reference>
<evidence type="ECO:0000259" key="2">
    <source>
        <dbReference type="Pfam" id="PF18160"/>
    </source>
</evidence>
<dbReference type="EMBL" id="JBBNOP010000002">
    <property type="protein sequence ID" value="MEQ3362149.1"/>
    <property type="molecule type" value="Genomic_DNA"/>
</dbReference>
<feature type="transmembrane region" description="Helical" evidence="1">
    <location>
        <begin position="175"/>
        <end position="198"/>
    </location>
</feature>
<feature type="transmembrane region" description="Helical" evidence="1">
    <location>
        <begin position="63"/>
        <end position="83"/>
    </location>
</feature>
<evidence type="ECO:0000256" key="1">
    <source>
        <dbReference type="SAM" id="Phobius"/>
    </source>
</evidence>
<keyword evidence="4" id="KW-1185">Reference proteome</keyword>